<name>A0A0B2V9G3_TOXCA</name>
<evidence type="ECO:0000313" key="2">
    <source>
        <dbReference type="Proteomes" id="UP000031036"/>
    </source>
</evidence>
<organism evidence="1 2">
    <name type="scientific">Toxocara canis</name>
    <name type="common">Canine roundworm</name>
    <dbReference type="NCBI Taxonomy" id="6265"/>
    <lineage>
        <taxon>Eukaryota</taxon>
        <taxon>Metazoa</taxon>
        <taxon>Ecdysozoa</taxon>
        <taxon>Nematoda</taxon>
        <taxon>Chromadorea</taxon>
        <taxon>Rhabditida</taxon>
        <taxon>Spirurina</taxon>
        <taxon>Ascaridomorpha</taxon>
        <taxon>Ascaridoidea</taxon>
        <taxon>Toxocaridae</taxon>
        <taxon>Toxocara</taxon>
    </lineage>
</organism>
<protein>
    <submittedName>
        <fullName evidence="1">Uncharacterized protein</fullName>
    </submittedName>
</protein>
<dbReference type="AlphaFoldDB" id="A0A0B2V9G3"/>
<dbReference type="EMBL" id="JPKZ01002168">
    <property type="protein sequence ID" value="KHN78112.1"/>
    <property type="molecule type" value="Genomic_DNA"/>
</dbReference>
<comment type="caution">
    <text evidence="1">The sequence shown here is derived from an EMBL/GenBank/DDBJ whole genome shotgun (WGS) entry which is preliminary data.</text>
</comment>
<dbReference type="Proteomes" id="UP000031036">
    <property type="component" value="Unassembled WGS sequence"/>
</dbReference>
<gene>
    <name evidence="1" type="ORF">Tcan_00212</name>
</gene>
<keyword evidence="2" id="KW-1185">Reference proteome</keyword>
<reference evidence="1 2" key="1">
    <citation type="submission" date="2014-11" db="EMBL/GenBank/DDBJ databases">
        <title>Genetic blueprint of the zoonotic pathogen Toxocara canis.</title>
        <authorList>
            <person name="Zhu X.-Q."/>
            <person name="Korhonen P.K."/>
            <person name="Cai H."/>
            <person name="Young N.D."/>
            <person name="Nejsum P."/>
            <person name="von Samson-Himmelstjerna G."/>
            <person name="Boag P.R."/>
            <person name="Tan P."/>
            <person name="Li Q."/>
            <person name="Min J."/>
            <person name="Yang Y."/>
            <person name="Wang X."/>
            <person name="Fang X."/>
            <person name="Hall R.S."/>
            <person name="Hofmann A."/>
            <person name="Sternberg P.W."/>
            <person name="Jex A.R."/>
            <person name="Gasser R.B."/>
        </authorList>
    </citation>
    <scope>NUCLEOTIDE SEQUENCE [LARGE SCALE GENOMIC DNA]</scope>
    <source>
        <strain evidence="1">PN_DK_2014</strain>
    </source>
</reference>
<accession>A0A0B2V9G3</accession>
<evidence type="ECO:0000313" key="1">
    <source>
        <dbReference type="EMBL" id="KHN78112.1"/>
    </source>
</evidence>
<proteinExistence type="predicted"/>
<sequence length="115" mass="13418">MMRLILGDELHLIEKHDVNRFVLSKGSIECVEMLICFDEVVVPRGMLELAVQCATRNRLILKTPPRLLLSDSKERQRQWLSLIILASSDISIRGWSDLSRVDNRLRIRRFLKTCE</sequence>